<dbReference type="KEGG" id="aluc:AKAW2_80597A"/>
<dbReference type="AlphaFoldDB" id="A0A146FSK7"/>
<dbReference type="RefSeq" id="XP_041548558.1">
    <property type="nucleotide sequence ID" value="XM_041681635.1"/>
</dbReference>
<evidence type="ECO:0000313" key="4">
    <source>
        <dbReference type="Proteomes" id="UP000661280"/>
    </source>
</evidence>
<protein>
    <submittedName>
        <fullName evidence="2">Uncharacterized protein</fullName>
    </submittedName>
</protein>
<organism evidence="2 3">
    <name type="scientific">Aspergillus kawachii</name>
    <name type="common">White koji mold</name>
    <name type="synonym">Aspergillus awamori var. kawachi</name>
    <dbReference type="NCBI Taxonomy" id="1069201"/>
    <lineage>
        <taxon>Eukaryota</taxon>
        <taxon>Fungi</taxon>
        <taxon>Dikarya</taxon>
        <taxon>Ascomycota</taxon>
        <taxon>Pezizomycotina</taxon>
        <taxon>Eurotiomycetes</taxon>
        <taxon>Eurotiomycetidae</taxon>
        <taxon>Eurotiales</taxon>
        <taxon>Aspergillaceae</taxon>
        <taxon>Aspergillus</taxon>
        <taxon>Aspergillus subgen. Circumdati</taxon>
    </lineage>
</organism>
<evidence type="ECO:0000313" key="3">
    <source>
        <dbReference type="Proteomes" id="UP000075230"/>
    </source>
</evidence>
<name>A0A146FSK7_ASPKA</name>
<dbReference type="GeneID" id="64966117"/>
<evidence type="ECO:0000313" key="2">
    <source>
        <dbReference type="EMBL" id="GAT27951.1"/>
    </source>
</evidence>
<dbReference type="Proteomes" id="UP000075230">
    <property type="component" value="Unassembled WGS sequence"/>
</dbReference>
<gene>
    <name evidence="1" type="ORF">AKAW2_80597A</name>
    <name evidence="2" type="ORF">RIB2604_02500260</name>
</gene>
<accession>A0A146FSK7</accession>
<reference evidence="3" key="2">
    <citation type="submission" date="2016-02" db="EMBL/GenBank/DDBJ databases">
        <title>Genome sequencing of Aspergillus luchuensis NBRC 4314.</title>
        <authorList>
            <person name="Yamada O."/>
        </authorList>
    </citation>
    <scope>NUCLEOTIDE SEQUENCE [LARGE SCALE GENOMIC DNA]</scope>
    <source>
        <strain evidence="3">RIB 2604</strain>
    </source>
</reference>
<reference evidence="1" key="3">
    <citation type="submission" date="2021-01" db="EMBL/GenBank/DDBJ databases">
        <authorList>
            <consortium name="Aspergillus luchuensis mut. kawachii IFO 4304 genome sequencing consortium"/>
            <person name="Kazuki M."/>
            <person name="Futagami T."/>
        </authorList>
    </citation>
    <scope>NUCLEOTIDE SEQUENCE</scope>
    <source>
        <strain evidence="1">IFO 4308</strain>
    </source>
</reference>
<dbReference type="EMBL" id="BCWF01000024">
    <property type="protein sequence ID" value="GAT27951.1"/>
    <property type="molecule type" value="Genomic_DNA"/>
</dbReference>
<evidence type="ECO:0000313" key="1">
    <source>
        <dbReference type="EMBL" id="BCS04796.1"/>
    </source>
</evidence>
<reference evidence="1" key="4">
    <citation type="submission" date="2021-02" db="EMBL/GenBank/DDBJ databases">
        <title>Aspergillus luchuensis mut. kawachii IFO 4304 genome sequence.</title>
        <authorList>
            <person name="Mori K."/>
            <person name="Kadooka C."/>
            <person name="Goto M."/>
            <person name="Futagami T."/>
        </authorList>
    </citation>
    <scope>NUCLEOTIDE SEQUENCE</scope>
    <source>
        <strain evidence="1">IFO 4308</strain>
    </source>
</reference>
<reference evidence="2 3" key="1">
    <citation type="journal article" date="2016" name="DNA Res.">
        <title>Genome sequence of Aspergillus luchuensis NBRC 4314.</title>
        <authorList>
            <person name="Yamada O."/>
            <person name="Machida M."/>
            <person name="Hosoyama A."/>
            <person name="Goto M."/>
            <person name="Takahashi T."/>
            <person name="Futagami T."/>
            <person name="Yamagata Y."/>
            <person name="Takeuchi M."/>
            <person name="Kobayashi T."/>
            <person name="Koike H."/>
            <person name="Abe K."/>
            <person name="Asai K."/>
            <person name="Arita M."/>
            <person name="Fujita N."/>
            <person name="Fukuda K."/>
            <person name="Higa K."/>
            <person name="Horikawa H."/>
            <person name="Ishikawa T."/>
            <person name="Jinno K."/>
            <person name="Kato Y."/>
            <person name="Kirimura K."/>
            <person name="Mizutani O."/>
            <person name="Nakasone K."/>
            <person name="Sano M."/>
            <person name="Shiraishi Y."/>
            <person name="Tsukahara M."/>
            <person name="Gomi K."/>
        </authorList>
    </citation>
    <scope>NUCLEOTIDE SEQUENCE [LARGE SCALE GENOMIC DNA]</scope>
    <source>
        <strain evidence="2 3">RIB 2604</strain>
    </source>
</reference>
<proteinExistence type="predicted"/>
<dbReference type="EMBL" id="AP024432">
    <property type="protein sequence ID" value="BCS04796.1"/>
    <property type="molecule type" value="Genomic_DNA"/>
</dbReference>
<sequence length="61" mass="6815">MAPTSAPIVLGVWLPWSGEPLVKDMGAYDVEHLLVNAARRYQICTNETFSLDVMNPRQQIA</sequence>
<keyword evidence="4" id="KW-1185">Reference proteome</keyword>
<dbReference type="Proteomes" id="UP000661280">
    <property type="component" value="Chromosome 8"/>
</dbReference>